<sequence length="192" mass="20137">MLNNVMKRALLTIATATAVMGFTGAAMAVGPSSPVVGTSLPTVPDMPTGGSGGGSGGGGPVEHSPAEAPGCEADPWSCICSSGSAFYSLTHWENTFELLSVLEWVSIEDVYLVNIEEALNGDIIDILNFYQSRVLNDVNVGLLQDLLTNVVVVTAGDDVIEIDEFLNGNDIDIGDVVSLDILSGNQIIIFYQ</sequence>
<proteinExistence type="predicted"/>
<dbReference type="AlphaFoldDB" id="A0A017SXU3"/>
<accession>A0A017SXU3</accession>
<feature type="signal peptide" evidence="2">
    <location>
        <begin position="1"/>
        <end position="28"/>
    </location>
</feature>
<dbReference type="Proteomes" id="UP000019678">
    <property type="component" value="Unassembled WGS sequence"/>
</dbReference>
<feature type="chain" id="PRO_5001496774" evidence="2">
    <location>
        <begin position="29"/>
        <end position="192"/>
    </location>
</feature>
<feature type="compositionally biased region" description="Gly residues" evidence="1">
    <location>
        <begin position="49"/>
        <end position="60"/>
    </location>
</feature>
<evidence type="ECO:0000313" key="3">
    <source>
        <dbReference type="EMBL" id="EYF01101.1"/>
    </source>
</evidence>
<evidence type="ECO:0000256" key="1">
    <source>
        <dbReference type="SAM" id="MobiDB-lite"/>
    </source>
</evidence>
<evidence type="ECO:0000313" key="4">
    <source>
        <dbReference type="Proteomes" id="UP000019678"/>
    </source>
</evidence>
<reference evidence="3 4" key="1">
    <citation type="submission" date="2013-05" db="EMBL/GenBank/DDBJ databases">
        <title>Genome assembly of Chondromyces apiculatus DSM 436.</title>
        <authorList>
            <person name="Sharma G."/>
            <person name="Khatri I."/>
            <person name="Kaur C."/>
            <person name="Mayilraj S."/>
            <person name="Subramanian S."/>
        </authorList>
    </citation>
    <scope>NUCLEOTIDE SEQUENCE [LARGE SCALE GENOMIC DNA]</scope>
    <source>
        <strain evidence="3 4">DSM 436</strain>
    </source>
</reference>
<keyword evidence="2" id="KW-0732">Signal</keyword>
<feature type="region of interest" description="Disordered" evidence="1">
    <location>
        <begin position="39"/>
        <end position="68"/>
    </location>
</feature>
<protein>
    <submittedName>
        <fullName evidence="3">Uncharacterized protein</fullName>
    </submittedName>
</protein>
<comment type="caution">
    <text evidence="3">The sequence shown here is derived from an EMBL/GenBank/DDBJ whole genome shotgun (WGS) entry which is preliminary data.</text>
</comment>
<dbReference type="EMBL" id="ASRX01000088">
    <property type="protein sequence ID" value="EYF01101.1"/>
    <property type="molecule type" value="Genomic_DNA"/>
</dbReference>
<name>A0A017SXU3_9BACT</name>
<evidence type="ECO:0000256" key="2">
    <source>
        <dbReference type="SAM" id="SignalP"/>
    </source>
</evidence>
<keyword evidence="4" id="KW-1185">Reference proteome</keyword>
<organism evidence="3 4">
    <name type="scientific">Chondromyces apiculatus DSM 436</name>
    <dbReference type="NCBI Taxonomy" id="1192034"/>
    <lineage>
        <taxon>Bacteria</taxon>
        <taxon>Pseudomonadati</taxon>
        <taxon>Myxococcota</taxon>
        <taxon>Polyangia</taxon>
        <taxon>Polyangiales</taxon>
        <taxon>Polyangiaceae</taxon>
        <taxon>Chondromyces</taxon>
    </lineage>
</organism>
<gene>
    <name evidence="3" type="ORF">CAP_8606</name>
</gene>